<gene>
    <name evidence="2" type="ORF">VK792_07245</name>
</gene>
<dbReference type="EMBL" id="JAYLLH010000007">
    <property type="protein sequence ID" value="MEC3861077.1"/>
    <property type="molecule type" value="Genomic_DNA"/>
</dbReference>
<organism evidence="2 3">
    <name type="scientific">Mesobacterium hydrothermale</name>
    <dbReference type="NCBI Taxonomy" id="3111907"/>
    <lineage>
        <taxon>Bacteria</taxon>
        <taxon>Pseudomonadati</taxon>
        <taxon>Pseudomonadota</taxon>
        <taxon>Alphaproteobacteria</taxon>
        <taxon>Rhodobacterales</taxon>
        <taxon>Roseobacteraceae</taxon>
        <taxon>Mesobacterium</taxon>
    </lineage>
</organism>
<dbReference type="PANTHER" id="PTHR34595:SF7">
    <property type="entry name" value="SLL1039 PROTEIN"/>
    <property type="match status" value="1"/>
</dbReference>
<dbReference type="Proteomes" id="UP001348149">
    <property type="component" value="Unassembled WGS sequence"/>
</dbReference>
<evidence type="ECO:0000313" key="3">
    <source>
        <dbReference type="Proteomes" id="UP001348149"/>
    </source>
</evidence>
<protein>
    <submittedName>
        <fullName evidence="2">Circularly permuted type 2 ATP-grasp protein</fullName>
    </submittedName>
</protein>
<dbReference type="PANTHER" id="PTHR34595">
    <property type="entry name" value="BLR5612 PROTEIN"/>
    <property type="match status" value="1"/>
</dbReference>
<reference evidence="2 3" key="1">
    <citation type="submission" date="2024-01" db="EMBL/GenBank/DDBJ databases">
        <title>Mesobacterium rodlantinim sp. nov., isolated from shallow sea hydrothermal systems off Kueishantao Island.</title>
        <authorList>
            <person name="Su Z."/>
            <person name="Tang K."/>
        </authorList>
    </citation>
    <scope>NUCLEOTIDE SEQUENCE [LARGE SCALE GENOMIC DNA]</scope>
    <source>
        <strain evidence="2 3">TK19101</strain>
    </source>
</reference>
<evidence type="ECO:0000313" key="2">
    <source>
        <dbReference type="EMBL" id="MEC3861077.1"/>
    </source>
</evidence>
<comment type="caution">
    <text evidence="2">The sequence shown here is derived from an EMBL/GenBank/DDBJ whole genome shotgun (WGS) entry which is preliminary data.</text>
</comment>
<dbReference type="InterPro" id="IPR051680">
    <property type="entry name" value="ATP-dep_Glu-Cys_Ligase-2"/>
</dbReference>
<dbReference type="PIRSF" id="PIRSF005522">
    <property type="entry name" value="UCP005522"/>
    <property type="match status" value="1"/>
</dbReference>
<dbReference type="Gene3D" id="3.40.50.11290">
    <property type="match status" value="1"/>
</dbReference>
<dbReference type="Gene3D" id="3.30.1490.270">
    <property type="match status" value="1"/>
</dbReference>
<dbReference type="RefSeq" id="WP_326296749.1">
    <property type="nucleotide sequence ID" value="NZ_JAYLLH010000007.1"/>
</dbReference>
<dbReference type="InterPro" id="IPR025841">
    <property type="entry name" value="CP_ATPgrasp_2"/>
</dbReference>
<dbReference type="SUPFAM" id="SSF56059">
    <property type="entry name" value="Glutathione synthetase ATP-binding domain-like"/>
    <property type="match status" value="1"/>
</dbReference>
<proteinExistence type="predicted"/>
<evidence type="ECO:0000259" key="1">
    <source>
        <dbReference type="Pfam" id="PF14403"/>
    </source>
</evidence>
<sequence length="472" mass="52240">MTDFFDEMWEGEGALRTPYAGYGRWFEGEDHARLRRKQREADDVFRLTGITFNVYGQAAAEERLIPFDIIPRIISGREWALLSKGIEQRVRAINAFLYDIYHRQEIIRAGRIPAEMIAKNEAFLPQMLGVNPPGGVYTHIVGIDLVRTGPEEFFVLEDNARTPSGVSYMLENRETMLQMFPELFSANRVQPVSQYPASLHRSLAASAPSGCDGPPTVAVLTPGIFNSAYFEHSFLADQMGVELVEGNDLRVFDGKVQMRTTQGYKPIDVLYRRVDDDFLDPLNFNPDSALGVPGIMDVYRAGKITIANAPGTGIADDKAIYSYMPDIVEFYTGEKPLLPNVQTWRCSDPESLAYVLDNLAELVVKEVHGSGGYGMLIGPTATKKDIAEFRKKLEARPGNYIAQPTLSLSTVPIFTKAGLAPRHVDLRPFVLVSPEGINITPGGLTRVALKKGSLVVNSSQGGGTKDTWVLED</sequence>
<name>A0ABU6HF32_9RHOB</name>
<dbReference type="Pfam" id="PF14403">
    <property type="entry name" value="CP_ATPgrasp_2"/>
    <property type="match status" value="1"/>
</dbReference>
<keyword evidence="3" id="KW-1185">Reference proteome</keyword>
<accession>A0ABU6HF32</accession>
<dbReference type="InterPro" id="IPR016450">
    <property type="entry name" value="UCP005522"/>
</dbReference>
<feature type="domain" description="Circularly permuted ATP-grasp type 2" evidence="1">
    <location>
        <begin position="71"/>
        <end position="448"/>
    </location>
</feature>